<comment type="subcellular location">
    <subcellularLocation>
        <location evidence="1">Cell membrane</location>
        <topology evidence="1">Multi-pass membrane protein</topology>
    </subcellularLocation>
</comment>
<dbReference type="InterPro" id="IPR017871">
    <property type="entry name" value="ABC_transporter-like_CS"/>
</dbReference>
<evidence type="ECO:0000313" key="15">
    <source>
        <dbReference type="EMBL" id="SHG80077.1"/>
    </source>
</evidence>
<evidence type="ECO:0000256" key="1">
    <source>
        <dbReference type="ARBA" id="ARBA00004651"/>
    </source>
</evidence>
<evidence type="ECO:0000256" key="11">
    <source>
        <dbReference type="SAM" id="MobiDB-lite"/>
    </source>
</evidence>
<evidence type="ECO:0000256" key="10">
    <source>
        <dbReference type="ARBA" id="ARBA00023136"/>
    </source>
</evidence>
<feature type="transmembrane region" description="Helical" evidence="12">
    <location>
        <begin position="132"/>
        <end position="154"/>
    </location>
</feature>
<evidence type="ECO:0000256" key="2">
    <source>
        <dbReference type="ARBA" id="ARBA00022448"/>
    </source>
</evidence>
<keyword evidence="10 12" id="KW-0472">Membrane</keyword>
<dbReference type="SMART" id="SM00382">
    <property type="entry name" value="AAA"/>
    <property type="match status" value="1"/>
</dbReference>
<dbReference type="InterPro" id="IPR027417">
    <property type="entry name" value="P-loop_NTPase"/>
</dbReference>
<dbReference type="PROSITE" id="PS00211">
    <property type="entry name" value="ABC_TRANSPORTER_1"/>
    <property type="match status" value="1"/>
</dbReference>
<feature type="transmembrane region" description="Helical" evidence="12">
    <location>
        <begin position="161"/>
        <end position="179"/>
    </location>
</feature>
<dbReference type="InterPro" id="IPR036640">
    <property type="entry name" value="ABC1_TM_sf"/>
</dbReference>
<keyword evidence="4 12" id="KW-0812">Transmembrane</keyword>
<feature type="transmembrane region" description="Helical" evidence="12">
    <location>
        <begin position="24"/>
        <end position="46"/>
    </location>
</feature>
<name>A0A1M5MS82_9BURK</name>
<keyword evidence="3" id="KW-1003">Cell membrane</keyword>
<evidence type="ECO:0000259" key="13">
    <source>
        <dbReference type="PROSITE" id="PS50893"/>
    </source>
</evidence>
<dbReference type="GO" id="GO:0034040">
    <property type="term" value="F:ATPase-coupled lipid transmembrane transporter activity"/>
    <property type="evidence" value="ECO:0007669"/>
    <property type="project" value="TreeGrafter"/>
</dbReference>
<dbReference type="PROSITE" id="PS50929">
    <property type="entry name" value="ABC_TM1F"/>
    <property type="match status" value="1"/>
</dbReference>
<dbReference type="SUPFAM" id="SSF52540">
    <property type="entry name" value="P-loop containing nucleoside triphosphate hydrolases"/>
    <property type="match status" value="1"/>
</dbReference>
<keyword evidence="16" id="KW-1185">Reference proteome</keyword>
<dbReference type="PANTHER" id="PTHR24221">
    <property type="entry name" value="ATP-BINDING CASSETTE SUB-FAMILY B"/>
    <property type="match status" value="1"/>
</dbReference>
<keyword evidence="9" id="KW-0445">Lipid transport</keyword>
<evidence type="ECO:0000313" key="16">
    <source>
        <dbReference type="Proteomes" id="UP000184226"/>
    </source>
</evidence>
<dbReference type="AlphaFoldDB" id="A0A1M5MS82"/>
<dbReference type="Pfam" id="PF00664">
    <property type="entry name" value="ABC_membrane"/>
    <property type="match status" value="1"/>
</dbReference>
<dbReference type="InterPro" id="IPR003439">
    <property type="entry name" value="ABC_transporter-like_ATP-bd"/>
</dbReference>
<evidence type="ECO:0000256" key="7">
    <source>
        <dbReference type="ARBA" id="ARBA00022967"/>
    </source>
</evidence>
<dbReference type="Pfam" id="PF00005">
    <property type="entry name" value="ABC_tran"/>
    <property type="match status" value="1"/>
</dbReference>
<reference evidence="15 16" key="1">
    <citation type="submission" date="2016-11" db="EMBL/GenBank/DDBJ databases">
        <authorList>
            <person name="Jaros S."/>
            <person name="Januszkiewicz K."/>
            <person name="Wedrychowicz H."/>
        </authorList>
    </citation>
    <scope>NUCLEOTIDE SEQUENCE [LARGE SCALE GENOMIC DNA]</scope>
    <source>
        <strain evidence="15 16">CGMCC 1.10190</strain>
    </source>
</reference>
<evidence type="ECO:0000256" key="9">
    <source>
        <dbReference type="ARBA" id="ARBA00023055"/>
    </source>
</evidence>
<dbReference type="EMBL" id="FQXE01000001">
    <property type="protein sequence ID" value="SHG80077.1"/>
    <property type="molecule type" value="Genomic_DNA"/>
</dbReference>
<evidence type="ECO:0000256" key="6">
    <source>
        <dbReference type="ARBA" id="ARBA00022840"/>
    </source>
</evidence>
<dbReference type="GO" id="GO:0005886">
    <property type="term" value="C:plasma membrane"/>
    <property type="evidence" value="ECO:0007669"/>
    <property type="project" value="UniProtKB-SubCell"/>
</dbReference>
<dbReference type="PROSITE" id="PS50893">
    <property type="entry name" value="ABC_TRANSPORTER_2"/>
    <property type="match status" value="1"/>
</dbReference>
<keyword evidence="7" id="KW-1278">Translocase</keyword>
<organism evidence="15 16">
    <name type="scientific">Pollutimonas bauzanensis</name>
    <dbReference type="NCBI Taxonomy" id="658167"/>
    <lineage>
        <taxon>Bacteria</taxon>
        <taxon>Pseudomonadati</taxon>
        <taxon>Pseudomonadota</taxon>
        <taxon>Betaproteobacteria</taxon>
        <taxon>Burkholderiales</taxon>
        <taxon>Alcaligenaceae</taxon>
        <taxon>Pollutimonas</taxon>
    </lineage>
</organism>
<dbReference type="InterPro" id="IPR039421">
    <property type="entry name" value="Type_1_exporter"/>
</dbReference>
<dbReference type="SUPFAM" id="SSF90123">
    <property type="entry name" value="ABC transporter transmembrane region"/>
    <property type="match status" value="1"/>
</dbReference>
<feature type="domain" description="ABC transmembrane type-1" evidence="14">
    <location>
        <begin position="27"/>
        <end position="296"/>
    </location>
</feature>
<protein>
    <submittedName>
        <fullName evidence="15">ATP-binding cassette, subfamily B</fullName>
    </submittedName>
</protein>
<feature type="transmembrane region" description="Helical" evidence="12">
    <location>
        <begin position="58"/>
        <end position="75"/>
    </location>
</feature>
<feature type="domain" description="ABC transporter" evidence="13">
    <location>
        <begin position="335"/>
        <end position="572"/>
    </location>
</feature>
<sequence length="608" mass="66118">MIRELVQSGFRLSGTRDARLIRGLWWSIAEGLFTAAPYPLLYLLLTEVFAGSVTPVRALGYGLAMAACVALRIGAGRIGMPLVFSGAYAMMGEARLRIADHLRKLPMGWFGKQRGGDLSARLTSDLELIEHLWSHFLGVFVSGLAMPAFLVLFLCWIDGRLALVVLAGIPLALLALAWTQRVAAHPGTRMIAASAAAQSALLEYVQGIAVIRGFGRFGEIWKRLEVVLGEHHDALLAVETKPAPWLAAYGFLLEIGYVSLVLAGAWWLADGTLEAPTLLVFLVLALPVYRQLFEVGLSTMMLRFARRALGRIEGVLYEAVLPEPAQPKIPRGHGIVFDKVRFAYEHREGAAVVLDGVSCEIKADRLTAIVGPSAAGKTTLVHLIARLWDVDAGAIRLGGVDLREIGTDQLHQHVAMVFQDVLLFSGTVLENLRIGKPGASRKDAIEAARRAQAHDFIEALPQGYDTMLDEGGASLSGGERQRISIARALLKDAPILLLDEATASVDPSAEAEIQRAIAELARGRTVVVIAHRLKNVRYADQTLVLDEGMLVEQGTHSELLSHGGLYSRLWARQQEAQNWRMGMSTHDSLPATASAAQPPLVRHRADKV</sequence>
<feature type="region of interest" description="Disordered" evidence="11">
    <location>
        <begin position="588"/>
        <end position="608"/>
    </location>
</feature>
<keyword evidence="2" id="KW-0813">Transport</keyword>
<dbReference type="Proteomes" id="UP000184226">
    <property type="component" value="Unassembled WGS sequence"/>
</dbReference>
<proteinExistence type="predicted"/>
<dbReference type="RefSeq" id="WP_073101286.1">
    <property type="nucleotide sequence ID" value="NZ_FQXE01000001.1"/>
</dbReference>
<evidence type="ECO:0000256" key="12">
    <source>
        <dbReference type="SAM" id="Phobius"/>
    </source>
</evidence>
<dbReference type="InterPro" id="IPR011527">
    <property type="entry name" value="ABC1_TM_dom"/>
</dbReference>
<dbReference type="PANTHER" id="PTHR24221:SF397">
    <property type="entry name" value="ABC TRANSPORTER, ATP-BINDING TRANSMEMBRANE PROTEIN"/>
    <property type="match status" value="1"/>
</dbReference>
<dbReference type="GO" id="GO:0140359">
    <property type="term" value="F:ABC-type transporter activity"/>
    <property type="evidence" value="ECO:0007669"/>
    <property type="project" value="InterPro"/>
</dbReference>
<evidence type="ECO:0000256" key="8">
    <source>
        <dbReference type="ARBA" id="ARBA00022989"/>
    </source>
</evidence>
<dbReference type="InterPro" id="IPR003593">
    <property type="entry name" value="AAA+_ATPase"/>
</dbReference>
<keyword evidence="5" id="KW-0547">Nucleotide-binding</keyword>
<keyword evidence="6 15" id="KW-0067">ATP-binding</keyword>
<dbReference type="GO" id="GO:0005524">
    <property type="term" value="F:ATP binding"/>
    <property type="evidence" value="ECO:0007669"/>
    <property type="project" value="UniProtKB-KW"/>
</dbReference>
<gene>
    <name evidence="15" type="ORF">SAMN04488135_101304</name>
</gene>
<evidence type="ECO:0000256" key="3">
    <source>
        <dbReference type="ARBA" id="ARBA00022475"/>
    </source>
</evidence>
<evidence type="ECO:0000256" key="5">
    <source>
        <dbReference type="ARBA" id="ARBA00022741"/>
    </source>
</evidence>
<evidence type="ECO:0000259" key="14">
    <source>
        <dbReference type="PROSITE" id="PS50929"/>
    </source>
</evidence>
<accession>A0A1M5MS82</accession>
<dbReference type="STRING" id="658167.SAMN04488135_101304"/>
<dbReference type="FunFam" id="3.40.50.300:FF:000221">
    <property type="entry name" value="Multidrug ABC transporter ATP-binding protein"/>
    <property type="match status" value="1"/>
</dbReference>
<dbReference type="Gene3D" id="1.20.1560.10">
    <property type="entry name" value="ABC transporter type 1, transmembrane domain"/>
    <property type="match status" value="1"/>
</dbReference>
<dbReference type="GO" id="GO:0016887">
    <property type="term" value="F:ATP hydrolysis activity"/>
    <property type="evidence" value="ECO:0007669"/>
    <property type="project" value="InterPro"/>
</dbReference>
<dbReference type="OrthoDB" id="9806127at2"/>
<keyword evidence="8 12" id="KW-1133">Transmembrane helix</keyword>
<feature type="transmembrane region" description="Helical" evidence="12">
    <location>
        <begin position="246"/>
        <end position="269"/>
    </location>
</feature>
<feature type="transmembrane region" description="Helical" evidence="12">
    <location>
        <begin position="275"/>
        <end position="293"/>
    </location>
</feature>
<evidence type="ECO:0000256" key="4">
    <source>
        <dbReference type="ARBA" id="ARBA00022692"/>
    </source>
</evidence>
<dbReference type="Gene3D" id="3.40.50.300">
    <property type="entry name" value="P-loop containing nucleotide triphosphate hydrolases"/>
    <property type="match status" value="1"/>
</dbReference>
<dbReference type="CDD" id="cd07346">
    <property type="entry name" value="ABC_6TM_exporters"/>
    <property type="match status" value="1"/>
</dbReference>